<gene>
    <name evidence="1" type="ORF">LARSCL_LOCUS17754</name>
</gene>
<keyword evidence="2" id="KW-1185">Reference proteome</keyword>
<accession>A0AAV2B8N3</accession>
<organism evidence="1 2">
    <name type="scientific">Larinioides sclopetarius</name>
    <dbReference type="NCBI Taxonomy" id="280406"/>
    <lineage>
        <taxon>Eukaryota</taxon>
        <taxon>Metazoa</taxon>
        <taxon>Ecdysozoa</taxon>
        <taxon>Arthropoda</taxon>
        <taxon>Chelicerata</taxon>
        <taxon>Arachnida</taxon>
        <taxon>Araneae</taxon>
        <taxon>Araneomorphae</taxon>
        <taxon>Entelegynae</taxon>
        <taxon>Araneoidea</taxon>
        <taxon>Araneidae</taxon>
        <taxon>Larinioides</taxon>
    </lineage>
</organism>
<evidence type="ECO:0000313" key="1">
    <source>
        <dbReference type="EMBL" id="CAL1292606.1"/>
    </source>
</evidence>
<sequence length="69" mass="7203">MCYCVSLLSGLKALEELGSVGGSHLSGVDPGRPRQNALLKPYVGVVNVVIPVLIGSTWKTGFCSKKLSA</sequence>
<evidence type="ECO:0000313" key="2">
    <source>
        <dbReference type="Proteomes" id="UP001497382"/>
    </source>
</evidence>
<comment type="caution">
    <text evidence="1">The sequence shown here is derived from an EMBL/GenBank/DDBJ whole genome shotgun (WGS) entry which is preliminary data.</text>
</comment>
<dbReference type="EMBL" id="CAXIEN010000309">
    <property type="protein sequence ID" value="CAL1292606.1"/>
    <property type="molecule type" value="Genomic_DNA"/>
</dbReference>
<dbReference type="AlphaFoldDB" id="A0AAV2B8N3"/>
<dbReference type="Proteomes" id="UP001497382">
    <property type="component" value="Unassembled WGS sequence"/>
</dbReference>
<proteinExistence type="predicted"/>
<name>A0AAV2B8N3_9ARAC</name>
<protein>
    <submittedName>
        <fullName evidence="1">Uncharacterized protein</fullName>
    </submittedName>
</protein>
<reference evidence="1 2" key="1">
    <citation type="submission" date="2024-04" db="EMBL/GenBank/DDBJ databases">
        <authorList>
            <person name="Rising A."/>
            <person name="Reimegard J."/>
            <person name="Sonavane S."/>
            <person name="Akerstrom W."/>
            <person name="Nylinder S."/>
            <person name="Hedman E."/>
            <person name="Kallberg Y."/>
        </authorList>
    </citation>
    <scope>NUCLEOTIDE SEQUENCE [LARGE SCALE GENOMIC DNA]</scope>
</reference>